<dbReference type="CDD" id="cd20070">
    <property type="entry name" value="5TM_YidC_Alb3"/>
    <property type="match status" value="1"/>
</dbReference>
<evidence type="ECO:0000259" key="16">
    <source>
        <dbReference type="Pfam" id="PF14849"/>
    </source>
</evidence>
<comment type="caution">
    <text evidence="17">The sequence shown here is derived from an EMBL/GenBank/DDBJ whole genome shotgun (WGS) entry which is preliminary data.</text>
</comment>
<dbReference type="InterPro" id="IPR028055">
    <property type="entry name" value="YidC/Oxa/ALB_C"/>
</dbReference>
<dbReference type="GO" id="GO:0015031">
    <property type="term" value="P:protein transport"/>
    <property type="evidence" value="ECO:0007669"/>
    <property type="project" value="UniProtKB-KW"/>
</dbReference>
<dbReference type="PRINTS" id="PR00701">
    <property type="entry name" value="60KDINNERMP"/>
</dbReference>
<dbReference type="InterPro" id="IPR019998">
    <property type="entry name" value="Membr_insert_YidC"/>
</dbReference>
<keyword evidence="10 13" id="KW-0143">Chaperone</keyword>
<dbReference type="NCBIfam" id="TIGR03593">
    <property type="entry name" value="yidC_nterm"/>
    <property type="match status" value="1"/>
</dbReference>
<feature type="domain" description="Membrane insertase YidC N-terminal" evidence="16">
    <location>
        <begin position="84"/>
        <end position="356"/>
    </location>
</feature>
<keyword evidence="18" id="KW-1185">Reference proteome</keyword>
<evidence type="ECO:0000256" key="11">
    <source>
        <dbReference type="ARBA" id="ARBA00033245"/>
    </source>
</evidence>
<dbReference type="InterPro" id="IPR047196">
    <property type="entry name" value="YidC_ALB_C"/>
</dbReference>
<evidence type="ECO:0000256" key="8">
    <source>
        <dbReference type="ARBA" id="ARBA00022989"/>
    </source>
</evidence>
<keyword evidence="4 13" id="KW-0813">Transport</keyword>
<dbReference type="GO" id="GO:0051205">
    <property type="term" value="P:protein insertion into membrane"/>
    <property type="evidence" value="ECO:0007669"/>
    <property type="project" value="TreeGrafter"/>
</dbReference>
<keyword evidence="6 13" id="KW-0812">Transmembrane</keyword>
<evidence type="ECO:0000313" key="17">
    <source>
        <dbReference type="EMBL" id="TRD11706.1"/>
    </source>
</evidence>
<dbReference type="InterPro" id="IPR001708">
    <property type="entry name" value="YidC/ALB3/OXA1/COX18"/>
</dbReference>
<evidence type="ECO:0000256" key="13">
    <source>
        <dbReference type="HAMAP-Rule" id="MF_01810"/>
    </source>
</evidence>
<keyword evidence="9 13" id="KW-0472">Membrane</keyword>
<feature type="transmembrane region" description="Helical" evidence="13">
    <location>
        <begin position="363"/>
        <end position="386"/>
    </location>
</feature>
<evidence type="ECO:0000259" key="15">
    <source>
        <dbReference type="Pfam" id="PF02096"/>
    </source>
</evidence>
<evidence type="ECO:0000313" key="18">
    <source>
        <dbReference type="Proteomes" id="UP000316343"/>
    </source>
</evidence>
<organism evidence="17 18">
    <name type="scientific">Erythrobacter insulae</name>
    <dbReference type="NCBI Taxonomy" id="2584124"/>
    <lineage>
        <taxon>Bacteria</taxon>
        <taxon>Pseudomonadati</taxon>
        <taxon>Pseudomonadota</taxon>
        <taxon>Alphaproteobacteria</taxon>
        <taxon>Sphingomonadales</taxon>
        <taxon>Erythrobacteraceae</taxon>
        <taxon>Erythrobacter/Porphyrobacter group</taxon>
        <taxon>Erythrobacter</taxon>
    </lineage>
</organism>
<dbReference type="Pfam" id="PF14849">
    <property type="entry name" value="YidC_periplas"/>
    <property type="match status" value="1"/>
</dbReference>
<name>A0A547PC37_9SPHN</name>
<proteinExistence type="inferred from homology"/>
<evidence type="ECO:0000256" key="4">
    <source>
        <dbReference type="ARBA" id="ARBA00022448"/>
    </source>
</evidence>
<keyword evidence="7 13" id="KW-0653">Protein transport</keyword>
<feature type="region of interest" description="Disordered" evidence="14">
    <location>
        <begin position="570"/>
        <end position="595"/>
    </location>
</feature>
<keyword evidence="8 13" id="KW-1133">Transmembrane helix</keyword>
<reference evidence="17 18" key="1">
    <citation type="submission" date="2019-06" db="EMBL/GenBank/DDBJ databases">
        <title>Erythrobacter insulae sp. nov., isolated from a tidal flat.</title>
        <authorList>
            <person name="Yoon J.-H."/>
        </authorList>
    </citation>
    <scope>NUCLEOTIDE SEQUENCE [LARGE SCALE GENOMIC DNA]</scope>
    <source>
        <strain evidence="17 18">JBTF-M21</strain>
    </source>
</reference>
<feature type="domain" description="Membrane insertase YidC/Oxa/ALB C-terminal" evidence="15">
    <location>
        <begin position="367"/>
        <end position="562"/>
    </location>
</feature>
<gene>
    <name evidence="13 17" type="primary">yidC</name>
    <name evidence="17" type="ORF">FGU71_07385</name>
</gene>
<evidence type="ECO:0000256" key="2">
    <source>
        <dbReference type="ARBA" id="ARBA00010527"/>
    </source>
</evidence>
<dbReference type="GO" id="GO:0005886">
    <property type="term" value="C:plasma membrane"/>
    <property type="evidence" value="ECO:0007669"/>
    <property type="project" value="UniProtKB-SubCell"/>
</dbReference>
<dbReference type="GO" id="GO:0032977">
    <property type="term" value="F:membrane insertase activity"/>
    <property type="evidence" value="ECO:0007669"/>
    <property type="project" value="InterPro"/>
</dbReference>
<evidence type="ECO:0000256" key="1">
    <source>
        <dbReference type="ARBA" id="ARBA00004429"/>
    </source>
</evidence>
<dbReference type="AlphaFoldDB" id="A0A547PC37"/>
<dbReference type="InterPro" id="IPR028053">
    <property type="entry name" value="Membr_insert_YidC_N"/>
</dbReference>
<evidence type="ECO:0000256" key="3">
    <source>
        <dbReference type="ARBA" id="ARBA00015325"/>
    </source>
</evidence>
<accession>A0A547PC37</accession>
<evidence type="ECO:0000256" key="14">
    <source>
        <dbReference type="SAM" id="MobiDB-lite"/>
    </source>
</evidence>
<dbReference type="Pfam" id="PF02096">
    <property type="entry name" value="60KD_IMP"/>
    <property type="match status" value="1"/>
</dbReference>
<evidence type="ECO:0000256" key="10">
    <source>
        <dbReference type="ARBA" id="ARBA00023186"/>
    </source>
</evidence>
<feature type="transmembrane region" description="Helical" evidence="13">
    <location>
        <begin position="430"/>
        <end position="450"/>
    </location>
</feature>
<keyword evidence="5 13" id="KW-1003">Cell membrane</keyword>
<dbReference type="PANTHER" id="PTHR12428">
    <property type="entry name" value="OXA1"/>
    <property type="match status" value="1"/>
</dbReference>
<dbReference type="OrthoDB" id="9780552at2"/>
<dbReference type="EMBL" id="VHJK01000001">
    <property type="protein sequence ID" value="TRD11706.1"/>
    <property type="molecule type" value="Genomic_DNA"/>
</dbReference>
<evidence type="ECO:0000256" key="12">
    <source>
        <dbReference type="ARBA" id="ARBA00033342"/>
    </source>
</evidence>
<comment type="function">
    <text evidence="13">Required for the insertion and/or proper folding and/or complex formation of integral membrane proteins into the membrane. Involved in integration of membrane proteins that insert both dependently and independently of the Sec translocase complex, as well as at least some lipoproteins. Aids folding of multispanning membrane proteins.</text>
</comment>
<comment type="subcellular location">
    <subcellularLocation>
        <location evidence="1">Cell inner membrane</location>
        <topology evidence="1">Multi-pass membrane protein</topology>
    </subcellularLocation>
    <subcellularLocation>
        <location evidence="13">Cell membrane</location>
        <topology evidence="13">Multi-pass membrane protein</topology>
    </subcellularLocation>
</comment>
<sequence length="595" mass="65016">MDNQRNLLLAVALSGLLIIGWDFAMRTFYPEAAITAPTEQIEPAAQTSAAGAPGTSTVAADLPDGAEMPAGPVDLSAALADPNRVVIDTPKLAGSINLVGAQIDDIVLKDYRQTVDKDSGPVRLFAPARTEDQYFAQFGFVVGGERMPSNAVWEANGASLTPSTPVTLTRTDEAGLTYSIALSIDEEYMISATQSVANASEAAAIIQPFTLIDRTSKNASPDEFIVHSGPIGVFGDTLHDPNNYEELAEIGRDIPEGTTDWLGFTDRYWLSALIPGEGETASSGFRALGGEMFRSGITYEAQTIPTGGSLTQSTRLFAGAKDSIILDEYEESGITYFGKAISWGWFEFIEKPFLWLLRTLNGLVGNFGVAIILLTVIIRGLMFPIAQKQFSSMAGMKALQPKMKALQERYKDDKPQQQQEIMKLYKEEGVNPLAGCLPILIQIPIFFALYKVLMLAIEMRHEPFLYIRDLSGPDPATILNLFGYLPYDVPGFLGIGVLAVLLGVTMWLTFKLNPSAMDPMQQQIFNLMPWILMFVMAPFAAGLLIYWVTSNILTVAQQSYLYSKHPALKAQAKKDKEEMARKKAEADKAKSKGEA</sequence>
<dbReference type="Gene3D" id="2.70.98.90">
    <property type="match status" value="1"/>
</dbReference>
<evidence type="ECO:0000256" key="7">
    <source>
        <dbReference type="ARBA" id="ARBA00022927"/>
    </source>
</evidence>
<comment type="subunit">
    <text evidence="13">Interacts with the Sec translocase complex via SecD. Specifically interacts with transmembrane segments of nascent integral membrane proteins during membrane integration.</text>
</comment>
<dbReference type="PANTHER" id="PTHR12428:SF65">
    <property type="entry name" value="CYTOCHROME C OXIDASE ASSEMBLY PROTEIN COX18, MITOCHONDRIAL"/>
    <property type="match status" value="1"/>
</dbReference>
<comment type="similarity">
    <text evidence="2 13">Belongs to the OXA1/ALB3/YidC family. Type 1 subfamily.</text>
</comment>
<dbReference type="HAMAP" id="MF_01810">
    <property type="entry name" value="YidC_type1"/>
    <property type="match status" value="1"/>
</dbReference>
<evidence type="ECO:0000256" key="6">
    <source>
        <dbReference type="ARBA" id="ARBA00022692"/>
    </source>
</evidence>
<feature type="transmembrane region" description="Helical" evidence="13">
    <location>
        <begin position="530"/>
        <end position="549"/>
    </location>
</feature>
<dbReference type="RefSeq" id="WP_142787979.1">
    <property type="nucleotide sequence ID" value="NZ_VHJK01000001.1"/>
</dbReference>
<feature type="transmembrane region" description="Helical" evidence="13">
    <location>
        <begin position="489"/>
        <end position="510"/>
    </location>
</feature>
<dbReference type="Proteomes" id="UP000316343">
    <property type="component" value="Unassembled WGS sequence"/>
</dbReference>
<evidence type="ECO:0000256" key="9">
    <source>
        <dbReference type="ARBA" id="ARBA00023136"/>
    </source>
</evidence>
<dbReference type="NCBIfam" id="TIGR03592">
    <property type="entry name" value="yidC_oxa1_cterm"/>
    <property type="match status" value="1"/>
</dbReference>
<evidence type="ECO:0000256" key="5">
    <source>
        <dbReference type="ARBA" id="ARBA00022475"/>
    </source>
</evidence>
<dbReference type="InterPro" id="IPR038221">
    <property type="entry name" value="YidC_periplasmic_sf"/>
</dbReference>
<dbReference type="PRINTS" id="PR01900">
    <property type="entry name" value="YIDCPROTEIN"/>
</dbReference>
<dbReference type="CDD" id="cd19961">
    <property type="entry name" value="EcYidC-like_peri"/>
    <property type="match status" value="1"/>
</dbReference>
<dbReference type="NCBIfam" id="NF002353">
    <property type="entry name" value="PRK01318.1-4"/>
    <property type="match status" value="1"/>
</dbReference>
<feature type="compositionally biased region" description="Basic and acidic residues" evidence="14">
    <location>
        <begin position="572"/>
        <end position="595"/>
    </location>
</feature>
<protein>
    <recommendedName>
        <fullName evidence="3 13">Membrane protein insertase YidC</fullName>
    </recommendedName>
    <alternativeName>
        <fullName evidence="12 13">Foldase YidC</fullName>
    </alternativeName>
    <alternativeName>
        <fullName evidence="11 13">Membrane integrase YidC</fullName>
    </alternativeName>
    <alternativeName>
        <fullName evidence="13">Membrane protein YidC</fullName>
    </alternativeName>
</protein>